<evidence type="ECO:0000256" key="1">
    <source>
        <dbReference type="ARBA" id="ARBA00009199"/>
    </source>
</evidence>
<dbReference type="PANTHER" id="PTHR46072:SF2">
    <property type="entry name" value="AMIDASE (EUROFUNG)"/>
    <property type="match status" value="1"/>
</dbReference>
<gene>
    <name evidence="3" type="ORF">AYL99_11725</name>
</gene>
<organism evidence="3 4">
    <name type="scientific">Fonsecaea erecta</name>
    <dbReference type="NCBI Taxonomy" id="1367422"/>
    <lineage>
        <taxon>Eukaryota</taxon>
        <taxon>Fungi</taxon>
        <taxon>Dikarya</taxon>
        <taxon>Ascomycota</taxon>
        <taxon>Pezizomycotina</taxon>
        <taxon>Eurotiomycetes</taxon>
        <taxon>Chaetothyriomycetidae</taxon>
        <taxon>Chaetothyriales</taxon>
        <taxon>Herpotrichiellaceae</taxon>
        <taxon>Fonsecaea</taxon>
    </lineage>
</organism>
<dbReference type="OrthoDB" id="4089664at2759"/>
<dbReference type="STRING" id="1367422.A0A178Z343"/>
<dbReference type="PANTHER" id="PTHR46072">
    <property type="entry name" value="AMIDASE-RELATED-RELATED"/>
    <property type="match status" value="1"/>
</dbReference>
<dbReference type="Gene3D" id="3.90.1300.10">
    <property type="entry name" value="Amidase signature (AS) domain"/>
    <property type="match status" value="1"/>
</dbReference>
<dbReference type="SUPFAM" id="SSF75304">
    <property type="entry name" value="Amidase signature (AS) enzymes"/>
    <property type="match status" value="1"/>
</dbReference>
<evidence type="ECO:0000313" key="4">
    <source>
        <dbReference type="Proteomes" id="UP000078343"/>
    </source>
</evidence>
<reference evidence="3 4" key="1">
    <citation type="submission" date="2016-04" db="EMBL/GenBank/DDBJ databases">
        <title>Draft genome of Fonsecaea erecta CBS 125763.</title>
        <authorList>
            <person name="Weiss V.A."/>
            <person name="Vicente V.A."/>
            <person name="Raittz R.T."/>
            <person name="Moreno L.F."/>
            <person name="De Souza E.M."/>
            <person name="Pedrosa F.O."/>
            <person name="Steffens M.B."/>
            <person name="Faoro H."/>
            <person name="Tadra-Sfeir M.Z."/>
            <person name="Najafzadeh M.J."/>
            <person name="Felipe M.S."/>
            <person name="Teixeira M."/>
            <person name="Sun J."/>
            <person name="Xi L."/>
            <person name="Gomes R."/>
            <person name="De Azevedo C.M."/>
            <person name="Salgado C.G."/>
            <person name="Da Silva M.B."/>
            <person name="Nascimento M.F."/>
            <person name="Queiroz-Telles F."/>
            <person name="Attili D.S."/>
            <person name="Gorbushina A."/>
        </authorList>
    </citation>
    <scope>NUCLEOTIDE SEQUENCE [LARGE SCALE GENOMIC DNA]</scope>
    <source>
        <strain evidence="3 4">CBS 125763</strain>
    </source>
</reference>
<sequence length="284" mass="30619">MLLRRQRRDGESVVAADENHGAIADGSEIESTLSHSTTLSRVETQGLTLTLDHTAGGGVSTGMFVVIVLGVASGIGGLIGTRCTSGAANAQKPSSLEQVYDWVVSESSLAALHGMSVMEDISMTSQGAPSAFKPKSLTAEEYLILWLGLKHALVLGASASWQDAREIEDDDSYIPLKGMKHTMDGKDSMLATFGTLTQSRETINLFMKVVLHNQPWRYDPSLMVKKWTPEQPTPPLKVAIEWSNRAVKPHYPMIRALKMVAEACKAVAGLASAAVILRTNVASW</sequence>
<keyword evidence="4" id="KW-1185">Reference proteome</keyword>
<evidence type="ECO:0000256" key="2">
    <source>
        <dbReference type="SAM" id="MobiDB-lite"/>
    </source>
</evidence>
<evidence type="ECO:0000313" key="3">
    <source>
        <dbReference type="EMBL" id="OAP54190.1"/>
    </source>
</evidence>
<name>A0A178Z343_9EURO</name>
<comment type="caution">
    <text evidence="3">The sequence shown here is derived from an EMBL/GenBank/DDBJ whole genome shotgun (WGS) entry which is preliminary data.</text>
</comment>
<dbReference type="Proteomes" id="UP000078343">
    <property type="component" value="Unassembled WGS sequence"/>
</dbReference>
<dbReference type="GeneID" id="30015893"/>
<feature type="region of interest" description="Disordered" evidence="2">
    <location>
        <begin position="1"/>
        <end position="20"/>
    </location>
</feature>
<proteinExistence type="inferred from homology"/>
<protein>
    <submittedName>
        <fullName evidence="3">Uncharacterized protein</fullName>
    </submittedName>
</protein>
<comment type="similarity">
    <text evidence="1">Belongs to the amidase family.</text>
</comment>
<dbReference type="InterPro" id="IPR036928">
    <property type="entry name" value="AS_sf"/>
</dbReference>
<dbReference type="RefSeq" id="XP_018687557.1">
    <property type="nucleotide sequence ID" value="XM_018843230.1"/>
</dbReference>
<dbReference type="EMBL" id="LVYI01000015">
    <property type="protein sequence ID" value="OAP54190.1"/>
    <property type="molecule type" value="Genomic_DNA"/>
</dbReference>
<accession>A0A178Z343</accession>
<dbReference type="AlphaFoldDB" id="A0A178Z343"/>